<sequence length="197" mass="22252">MGTMKGEGNRSVRESRRRLRDALVQLLIRKPVRDITVRELTDLAQVSRGTFYFHYGNIYELLDRLEQDQIDQINLFMDELLPRLGRQEVPTALLALFTYLDEHHAICTALLGPNGDPAFVQRLQTVIAARCTGYLAPAGGDARQHYLTAFAVQGCFGVISRWLQNGKPESTEEMAAVTWRCIRAALQEKPPEPPEKA</sequence>
<dbReference type="PANTHER" id="PTHR43479:SF7">
    <property type="entry name" value="TETR-FAMILY TRANSCRIPTIONAL REGULATOR"/>
    <property type="match status" value="1"/>
</dbReference>
<accession>A0A9D2M5K6</accession>
<evidence type="ECO:0000313" key="5">
    <source>
        <dbReference type="Proteomes" id="UP000886803"/>
    </source>
</evidence>
<reference evidence="4" key="1">
    <citation type="journal article" date="2021" name="PeerJ">
        <title>Extensive microbial diversity within the chicken gut microbiome revealed by metagenomics and culture.</title>
        <authorList>
            <person name="Gilroy R."/>
            <person name="Ravi A."/>
            <person name="Getino M."/>
            <person name="Pursley I."/>
            <person name="Horton D.L."/>
            <person name="Alikhan N.F."/>
            <person name="Baker D."/>
            <person name="Gharbi K."/>
            <person name="Hall N."/>
            <person name="Watson M."/>
            <person name="Adriaenssens E.M."/>
            <person name="Foster-Nyarko E."/>
            <person name="Jarju S."/>
            <person name="Secka A."/>
            <person name="Antonio M."/>
            <person name="Oren A."/>
            <person name="Chaudhuri R.R."/>
            <person name="La Ragione R."/>
            <person name="Hildebrand F."/>
            <person name="Pallen M.J."/>
        </authorList>
    </citation>
    <scope>NUCLEOTIDE SEQUENCE</scope>
    <source>
        <strain evidence="4">ChiBcec8-13705</strain>
    </source>
</reference>
<feature type="DNA-binding region" description="H-T-H motif" evidence="2">
    <location>
        <begin position="36"/>
        <end position="55"/>
    </location>
</feature>
<dbReference type="InterPro" id="IPR050624">
    <property type="entry name" value="HTH-type_Tx_Regulator"/>
</dbReference>
<gene>
    <name evidence="4" type="ORF">H9945_05115</name>
</gene>
<comment type="caution">
    <text evidence="4">The sequence shown here is derived from an EMBL/GenBank/DDBJ whole genome shotgun (WGS) entry which is preliminary data.</text>
</comment>
<reference evidence="4" key="2">
    <citation type="submission" date="2021-04" db="EMBL/GenBank/DDBJ databases">
        <authorList>
            <person name="Gilroy R."/>
        </authorList>
    </citation>
    <scope>NUCLEOTIDE SEQUENCE</scope>
    <source>
        <strain evidence="4">ChiBcec8-13705</strain>
    </source>
</reference>
<evidence type="ECO:0000256" key="1">
    <source>
        <dbReference type="ARBA" id="ARBA00023125"/>
    </source>
</evidence>
<dbReference type="InterPro" id="IPR009057">
    <property type="entry name" value="Homeodomain-like_sf"/>
</dbReference>
<organism evidence="4 5">
    <name type="scientific">Candidatus Gemmiger avicola</name>
    <dbReference type="NCBI Taxonomy" id="2838605"/>
    <lineage>
        <taxon>Bacteria</taxon>
        <taxon>Bacillati</taxon>
        <taxon>Bacillota</taxon>
        <taxon>Clostridia</taxon>
        <taxon>Eubacteriales</taxon>
        <taxon>Gemmiger</taxon>
    </lineage>
</organism>
<protein>
    <submittedName>
        <fullName evidence="4">TetR/AcrR family transcriptional regulator</fullName>
    </submittedName>
</protein>
<evidence type="ECO:0000313" key="4">
    <source>
        <dbReference type="EMBL" id="HJB41861.1"/>
    </source>
</evidence>
<keyword evidence="1 2" id="KW-0238">DNA-binding</keyword>
<proteinExistence type="predicted"/>
<dbReference type="Gene3D" id="1.10.357.10">
    <property type="entry name" value="Tetracycline Repressor, domain 2"/>
    <property type="match status" value="1"/>
</dbReference>
<evidence type="ECO:0000259" key="3">
    <source>
        <dbReference type="PROSITE" id="PS50977"/>
    </source>
</evidence>
<dbReference type="GO" id="GO:0003677">
    <property type="term" value="F:DNA binding"/>
    <property type="evidence" value="ECO:0007669"/>
    <property type="project" value="UniProtKB-UniRule"/>
</dbReference>
<dbReference type="PANTHER" id="PTHR43479">
    <property type="entry name" value="ACREF/ENVCD OPERON REPRESSOR-RELATED"/>
    <property type="match status" value="1"/>
</dbReference>
<dbReference type="InterPro" id="IPR001647">
    <property type="entry name" value="HTH_TetR"/>
</dbReference>
<dbReference type="SUPFAM" id="SSF46689">
    <property type="entry name" value="Homeodomain-like"/>
    <property type="match status" value="1"/>
</dbReference>
<dbReference type="PROSITE" id="PS50977">
    <property type="entry name" value="HTH_TETR_2"/>
    <property type="match status" value="1"/>
</dbReference>
<dbReference type="Pfam" id="PF14278">
    <property type="entry name" value="TetR_C_8"/>
    <property type="match status" value="1"/>
</dbReference>
<dbReference type="AlphaFoldDB" id="A0A9D2M5K6"/>
<dbReference type="Proteomes" id="UP000886803">
    <property type="component" value="Unassembled WGS sequence"/>
</dbReference>
<dbReference type="EMBL" id="DWYG01000077">
    <property type="protein sequence ID" value="HJB41861.1"/>
    <property type="molecule type" value="Genomic_DNA"/>
</dbReference>
<dbReference type="InterPro" id="IPR039532">
    <property type="entry name" value="TetR_C_Firmicutes"/>
</dbReference>
<dbReference type="Pfam" id="PF00440">
    <property type="entry name" value="TetR_N"/>
    <property type="match status" value="1"/>
</dbReference>
<name>A0A9D2M5K6_9FIRM</name>
<evidence type="ECO:0000256" key="2">
    <source>
        <dbReference type="PROSITE-ProRule" id="PRU00335"/>
    </source>
</evidence>
<feature type="domain" description="HTH tetR-type" evidence="3">
    <location>
        <begin position="13"/>
        <end position="73"/>
    </location>
</feature>